<evidence type="ECO:0000313" key="3">
    <source>
        <dbReference type="Proteomes" id="UP000283269"/>
    </source>
</evidence>
<dbReference type="InParanoid" id="A0A409WKS1"/>
<accession>A0A409WKS1</accession>
<dbReference type="Proteomes" id="UP000283269">
    <property type="component" value="Unassembled WGS sequence"/>
</dbReference>
<feature type="coiled-coil region" evidence="1">
    <location>
        <begin position="32"/>
        <end position="73"/>
    </location>
</feature>
<dbReference type="PANTHER" id="PTHR38926">
    <property type="entry name" value="F-BOX DOMAIN CONTAINING PROTEIN, EXPRESSED"/>
    <property type="match status" value="1"/>
</dbReference>
<keyword evidence="3" id="KW-1185">Reference proteome</keyword>
<evidence type="ECO:0000256" key="1">
    <source>
        <dbReference type="SAM" id="Coils"/>
    </source>
</evidence>
<gene>
    <name evidence="2" type="ORF">CVT25_002859</name>
</gene>
<sequence>MELLYPKELLKTNDPPSDEIVRRVKAYLHTAQPIMENTVKEAEKELEQLEYQLEEMHEKLREHKASLTKYEAILSPSRRIPIDILHHIFYHCLPIHRNSIMSAYEAPMLLTQVCSTWRAVAFSSPRLWSKIRISFAYNSASDVDYQGAAIDGDKILRMRCNAVKEWLDRSGSCPLSISVYHSGTEEWPLNEWPLNEDNVNEESAVNTLEPFKTIVDLCHRWEEIELVMSSEVYLRFEDMVSVADISALKTLRISLNQRYGSSEQEWDGPGSCLLMAPNIREVSLGGNRIRLWRPTMAPWTHLTNFSCRTPSSLYDCFELLSKGQNLVRCTIRLLSFELPMETLQFHGTAFLPHLQTLVIIGNPSQRQATAKFLSRINAPKLIHIGYEVPDIYILGGFQLENAPFPFLLLLEVSTIRSLTIDPRHISANIDELATILRLSKGVTDLFVGHRTTSHSGLDHKPLASFNYLGLFRLLTIDTEVVSPDNEVILPNLQVFSASVNYSISKDSVLRFIDSRSVPSSPLGTAVLKSVNIAFSQRRNDDYQSQESFIHGVTSGIQYLIIYTTLMEDNLEDLFKHNNPPPEEIIPSVKDLLIAGQRVSEEMQDKMNHLSDLIDEVYAKILNSQNSLQDYEFIASPARRLLPSNVLRRIFYHCLPTYRNPSMRFDEAPMLLTSVCSAWRSVALSYPRLWSKIYITFTYSPPYMRAGTSVEDVEHMMELRCAAVKTWLDRSGSYPLSISIQHTGTQGWLEHELENDLDNQPLEATTQNLFEIVTALSHRWEDVELIMPSEVYFKLEPMIQADRLLALKYARLSLDPSFHRHYYENDAFQASWLLKTSNLRILALSRMTLCIPMPAIWTDLTYFSCHYSTSIKNAFALLLACPSLVHCNFSINDSPPLDMSTFERVATLPHLRSLSIAGAVWNRSAIAIFLDHVDAPKLIQISHQYLYDFGYMDPVEETVTIDPFPWLSLFKASKIQKLSVDPRLFSRASDELPEIFRALTCLTELVIAQGFELTRAMRHYYSPISYYPRKNYDYLTVFNLLTIDSEATSDKEIFLPNLEVFQASVNNTVTQDIVYQFVTSRMNPSSTQGVQIIKHVNIALETSEHKRDLKDDIDLYGKQIGVHTQAIIVCHNPPRYYHSSADRFSPRHGLTTNEDLSWMYRDDVLDDD</sequence>
<dbReference type="PANTHER" id="PTHR38926:SF72">
    <property type="entry name" value="IM:7136021-RELATED"/>
    <property type="match status" value="1"/>
</dbReference>
<evidence type="ECO:0000313" key="2">
    <source>
        <dbReference type="EMBL" id="PPQ79125.1"/>
    </source>
</evidence>
<dbReference type="SUPFAM" id="SSF52047">
    <property type="entry name" value="RNI-like"/>
    <property type="match status" value="1"/>
</dbReference>
<proteinExistence type="predicted"/>
<dbReference type="EMBL" id="NHYD01003392">
    <property type="protein sequence ID" value="PPQ79125.1"/>
    <property type="molecule type" value="Genomic_DNA"/>
</dbReference>
<dbReference type="OrthoDB" id="3365698at2759"/>
<reference evidence="2 3" key="1">
    <citation type="journal article" date="2018" name="Evol. Lett.">
        <title>Horizontal gene cluster transfer increased hallucinogenic mushroom diversity.</title>
        <authorList>
            <person name="Reynolds H.T."/>
            <person name="Vijayakumar V."/>
            <person name="Gluck-Thaler E."/>
            <person name="Korotkin H.B."/>
            <person name="Matheny P.B."/>
            <person name="Slot J.C."/>
        </authorList>
    </citation>
    <scope>NUCLEOTIDE SEQUENCE [LARGE SCALE GENOMIC DNA]</scope>
    <source>
        <strain evidence="2 3">2631</strain>
    </source>
</reference>
<organism evidence="2 3">
    <name type="scientific">Psilocybe cyanescens</name>
    <dbReference type="NCBI Taxonomy" id="93625"/>
    <lineage>
        <taxon>Eukaryota</taxon>
        <taxon>Fungi</taxon>
        <taxon>Dikarya</taxon>
        <taxon>Basidiomycota</taxon>
        <taxon>Agaricomycotina</taxon>
        <taxon>Agaricomycetes</taxon>
        <taxon>Agaricomycetidae</taxon>
        <taxon>Agaricales</taxon>
        <taxon>Agaricineae</taxon>
        <taxon>Strophariaceae</taxon>
        <taxon>Psilocybe</taxon>
    </lineage>
</organism>
<protein>
    <submittedName>
        <fullName evidence="2">Uncharacterized protein</fullName>
    </submittedName>
</protein>
<keyword evidence="1" id="KW-0175">Coiled coil</keyword>
<dbReference type="Gene3D" id="1.20.1280.50">
    <property type="match status" value="1"/>
</dbReference>
<comment type="caution">
    <text evidence="2">The sequence shown here is derived from an EMBL/GenBank/DDBJ whole genome shotgun (WGS) entry which is preliminary data.</text>
</comment>
<name>A0A409WKS1_PSICY</name>
<dbReference type="AlphaFoldDB" id="A0A409WKS1"/>
<dbReference type="STRING" id="93625.A0A409WKS1"/>